<accession>A0ABT9SI87</accession>
<evidence type="ECO:0000259" key="2">
    <source>
        <dbReference type="Pfam" id="PF13351"/>
    </source>
</evidence>
<comment type="caution">
    <text evidence="3">The sequence shown here is derived from an EMBL/GenBank/DDBJ whole genome shotgun (WGS) entry which is preliminary data.</text>
</comment>
<dbReference type="InterPro" id="IPR025222">
    <property type="entry name" value="DUF3945"/>
</dbReference>
<dbReference type="Pfam" id="PF13351">
    <property type="entry name" value="DUF4099"/>
    <property type="match status" value="1"/>
</dbReference>
<dbReference type="InterPro" id="IPR025343">
    <property type="entry name" value="DUF4099"/>
</dbReference>
<organism evidence="3 4">
    <name type="scientific">Chryseobacterium lathyri</name>
    <dbReference type="NCBI Taxonomy" id="395933"/>
    <lineage>
        <taxon>Bacteria</taxon>
        <taxon>Pseudomonadati</taxon>
        <taxon>Bacteroidota</taxon>
        <taxon>Flavobacteriia</taxon>
        <taxon>Flavobacteriales</taxon>
        <taxon>Weeksellaceae</taxon>
        <taxon>Chryseobacterium group</taxon>
        <taxon>Chryseobacterium</taxon>
    </lineage>
</organism>
<evidence type="ECO:0000313" key="4">
    <source>
        <dbReference type="Proteomes" id="UP001235513"/>
    </source>
</evidence>
<feature type="domain" description="DUF4099" evidence="2">
    <location>
        <begin position="146"/>
        <end position="227"/>
    </location>
</feature>
<evidence type="ECO:0008006" key="5">
    <source>
        <dbReference type="Google" id="ProtNLM"/>
    </source>
</evidence>
<feature type="domain" description="DUF3945" evidence="1">
    <location>
        <begin position="362"/>
        <end position="406"/>
    </location>
</feature>
<evidence type="ECO:0000313" key="3">
    <source>
        <dbReference type="EMBL" id="MDP9959152.1"/>
    </source>
</evidence>
<gene>
    <name evidence="3" type="ORF">J2T04_001031</name>
</gene>
<protein>
    <recommendedName>
        <fullName evidence="5">DUF3945 domain-containing protein</fullName>
    </recommendedName>
</protein>
<evidence type="ECO:0000259" key="1">
    <source>
        <dbReference type="Pfam" id="PF13101"/>
    </source>
</evidence>
<keyword evidence="4" id="KW-1185">Reference proteome</keyword>
<name>A0ABT9SI87_9FLAO</name>
<proteinExistence type="predicted"/>
<dbReference type="Pfam" id="PF13101">
    <property type="entry name" value="DUF3945"/>
    <property type="match status" value="2"/>
</dbReference>
<feature type="domain" description="DUF3945" evidence="1">
    <location>
        <begin position="287"/>
        <end position="333"/>
    </location>
</feature>
<sequence length="428" mass="49229">MEKEKNNKSDTVEKRGDTLLVLHHSSDSIGLVRGIDQQGNLKEIQPGDKNSEEFVRIEPGEDSFSRFFADFYRKLKDPSEFSFFKVTEYEAVKTANDLQQYVKHASSEERNKLREYKISIDRVDAAGNQPLRNIENDQGQRLSYRYEASQVDWNVLGKIGLTRDMLEQMNALDPLLRGFKTPGLIPVRMNLGTGMMTIQARLSLRETFSGGVGAYLHGVRKEPDLHSAFLGHEFTEEDKKNLLETGNMGRVVDLVYPVTGDRIPSVISRDRLTNELTAYRAEYIRIPDEIKGVRLSQEQKHILRQGKPLYLENMLSGRGTLFNADKRYVEFLFKKNIRSLCVGDLKSGIKEGVPEFFRGRKLKVWQMEKLKAGETAYIDGLVDRNGKKYQGYIRFDKDRGKFEFSFKNVWNKEEGLKRISGKSKGRKM</sequence>
<reference evidence="3 4" key="1">
    <citation type="submission" date="2023-07" db="EMBL/GenBank/DDBJ databases">
        <title>Sorghum-associated microbial communities from plants grown in Nebraska, USA.</title>
        <authorList>
            <person name="Schachtman D."/>
        </authorList>
    </citation>
    <scope>NUCLEOTIDE SEQUENCE [LARGE SCALE GENOMIC DNA]</scope>
    <source>
        <strain evidence="3 4">CC351</strain>
    </source>
</reference>
<dbReference type="EMBL" id="JAUSRL010000002">
    <property type="protein sequence ID" value="MDP9959152.1"/>
    <property type="molecule type" value="Genomic_DNA"/>
</dbReference>
<dbReference type="RefSeq" id="WP_306841764.1">
    <property type="nucleotide sequence ID" value="NZ_JAUSRL010000002.1"/>
</dbReference>
<dbReference type="Proteomes" id="UP001235513">
    <property type="component" value="Unassembled WGS sequence"/>
</dbReference>